<name>A0A482IMG0_9BURK</name>
<dbReference type="Gene3D" id="2.30.38.10">
    <property type="entry name" value="Luciferase, Domain 3"/>
    <property type="match status" value="1"/>
</dbReference>
<proteinExistence type="predicted"/>
<feature type="region of interest" description="Disordered" evidence="1">
    <location>
        <begin position="1"/>
        <end position="22"/>
    </location>
</feature>
<evidence type="ECO:0000313" key="3">
    <source>
        <dbReference type="Proteomes" id="UP000253772"/>
    </source>
</evidence>
<dbReference type="Proteomes" id="UP000253772">
    <property type="component" value="Chromosome c1"/>
</dbReference>
<accession>A0A482IMG0</accession>
<sequence>MPESGPKMLDSGSEMGMACRSRPSTKGEICISMPQVMARYWQRAEDTGEVFCPNGHLRTGDVGTVVGLRALPALALVAKAQ</sequence>
<evidence type="ECO:0000256" key="1">
    <source>
        <dbReference type="SAM" id="MobiDB-lite"/>
    </source>
</evidence>
<dbReference type="EMBL" id="CP037900">
    <property type="protein sequence ID" value="QBP09948.1"/>
    <property type="molecule type" value="Genomic_DNA"/>
</dbReference>
<dbReference type="AlphaFoldDB" id="A0A482IMG0"/>
<dbReference type="SUPFAM" id="SSF56801">
    <property type="entry name" value="Acetyl-CoA synthetase-like"/>
    <property type="match status" value="1"/>
</dbReference>
<reference evidence="2 3" key="1">
    <citation type="submission" date="2019-03" db="EMBL/GenBank/DDBJ databases">
        <title>Comparative insights into the high quality Complete genome sequence of highly metal resistant Cupriavidus metallidurans strain BS1 isolated from a gold-copper mine.</title>
        <authorList>
            <person name="Mazhar H.S."/>
            <person name="Rensing C."/>
        </authorList>
    </citation>
    <scope>NUCLEOTIDE SEQUENCE [LARGE SCALE GENOMIC DNA]</scope>
    <source>
        <strain evidence="2 3">BS1</strain>
    </source>
</reference>
<gene>
    <name evidence="2" type="ORF">DDF84_009320</name>
</gene>
<protein>
    <submittedName>
        <fullName evidence="2">Uncharacterized protein</fullName>
    </submittedName>
</protein>
<evidence type="ECO:0000313" key="2">
    <source>
        <dbReference type="EMBL" id="QBP09948.1"/>
    </source>
</evidence>
<organism evidence="2 3">
    <name type="scientific">Cupriavidus metallidurans</name>
    <dbReference type="NCBI Taxonomy" id="119219"/>
    <lineage>
        <taxon>Bacteria</taxon>
        <taxon>Pseudomonadati</taxon>
        <taxon>Pseudomonadota</taxon>
        <taxon>Betaproteobacteria</taxon>
        <taxon>Burkholderiales</taxon>
        <taxon>Burkholderiaceae</taxon>
        <taxon>Cupriavidus</taxon>
    </lineage>
</organism>